<dbReference type="AlphaFoldDB" id="A0A0C1JQ36"/>
<protein>
    <submittedName>
        <fullName evidence="1">Uncharacterized protein</fullName>
    </submittedName>
</protein>
<evidence type="ECO:0000313" key="1">
    <source>
        <dbReference type="EMBL" id="KIC73350.1"/>
    </source>
</evidence>
<accession>A0A0C1JQ36</accession>
<reference evidence="1 2" key="1">
    <citation type="journal article" date="2014" name="Mol. Biol. Evol.">
        <title>Massive expansion of Ubiquitination-related gene families within the Chlamydiae.</title>
        <authorList>
            <person name="Domman D."/>
            <person name="Collingro A."/>
            <person name="Lagkouvardos I."/>
            <person name="Gehre L."/>
            <person name="Weinmaier T."/>
            <person name="Rattei T."/>
            <person name="Subtil A."/>
            <person name="Horn M."/>
        </authorList>
    </citation>
    <scope>NUCLEOTIDE SEQUENCE [LARGE SCALE GENOMIC DNA]</scope>
    <source>
        <strain evidence="1 2">EI2</strain>
    </source>
</reference>
<gene>
    <name evidence="1" type="ORF">DB44_BG00390</name>
</gene>
<evidence type="ECO:0000313" key="2">
    <source>
        <dbReference type="Proteomes" id="UP000031465"/>
    </source>
</evidence>
<dbReference type="EMBL" id="JSAN01000030">
    <property type="protein sequence ID" value="KIC73350.1"/>
    <property type="molecule type" value="Genomic_DNA"/>
</dbReference>
<comment type="caution">
    <text evidence="1">The sequence shown here is derived from an EMBL/GenBank/DDBJ whole genome shotgun (WGS) entry which is preliminary data.</text>
</comment>
<organism evidence="1 2">
    <name type="scientific">Candidatus Protochlamydia amoebophila</name>
    <dbReference type="NCBI Taxonomy" id="362787"/>
    <lineage>
        <taxon>Bacteria</taxon>
        <taxon>Pseudomonadati</taxon>
        <taxon>Chlamydiota</taxon>
        <taxon>Chlamydiia</taxon>
        <taxon>Parachlamydiales</taxon>
        <taxon>Parachlamydiaceae</taxon>
        <taxon>Candidatus Protochlamydia</taxon>
    </lineage>
</organism>
<sequence length="61" mass="7376">MKKADHYSKQTNGSKTYHKKIYKIDSDFFELAHEKQFEMLFFIFDLNKLFFKAFNTSVEIS</sequence>
<dbReference type="Proteomes" id="UP000031465">
    <property type="component" value="Unassembled WGS sequence"/>
</dbReference>
<name>A0A0C1JQ36_9BACT</name>
<proteinExistence type="predicted"/>